<dbReference type="GO" id="GO:0050660">
    <property type="term" value="F:flavin adenine dinucleotide binding"/>
    <property type="evidence" value="ECO:0007669"/>
    <property type="project" value="InterPro"/>
</dbReference>
<dbReference type="GO" id="GO:0009055">
    <property type="term" value="F:electron transfer activity"/>
    <property type="evidence" value="ECO:0007669"/>
    <property type="project" value="InterPro"/>
</dbReference>
<feature type="binding site" evidence="2">
    <location>
        <begin position="273"/>
        <end position="280"/>
    </location>
    <ligand>
        <name>FAD</name>
        <dbReference type="ChEBI" id="CHEBI:57692"/>
    </ligand>
</feature>
<evidence type="ECO:0000256" key="1">
    <source>
        <dbReference type="ARBA" id="ARBA00005817"/>
    </source>
</evidence>
<dbReference type="PANTHER" id="PTHR43153">
    <property type="entry name" value="ELECTRON TRANSFER FLAVOPROTEIN ALPHA"/>
    <property type="match status" value="1"/>
</dbReference>
<keyword evidence="2" id="KW-0285">Flavoprotein</keyword>
<dbReference type="Pfam" id="PF00766">
    <property type="entry name" value="ETF_alpha"/>
    <property type="match status" value="1"/>
</dbReference>
<dbReference type="SUPFAM" id="SSF52402">
    <property type="entry name" value="Adenine nucleotide alpha hydrolases-like"/>
    <property type="match status" value="1"/>
</dbReference>
<evidence type="ECO:0000256" key="2">
    <source>
        <dbReference type="PIRSR" id="PIRSR000089-1"/>
    </source>
</evidence>
<dbReference type="GO" id="GO:0033539">
    <property type="term" value="P:fatty acid beta-oxidation using acyl-CoA dehydrogenase"/>
    <property type="evidence" value="ECO:0007669"/>
    <property type="project" value="TreeGrafter"/>
</dbReference>
<proteinExistence type="inferred from homology"/>
<dbReference type="PIRSF" id="PIRSF000089">
    <property type="entry name" value="Electra_flavoP_a"/>
    <property type="match status" value="1"/>
</dbReference>
<reference evidence="4" key="1">
    <citation type="submission" date="2019-08" db="EMBL/GenBank/DDBJ databases">
        <title>Genomic characterization of a novel candidate phylum (ARYD3) from a high temperature, high salinity tertiary oil reservoir in north central Oklahoma, USA.</title>
        <authorList>
            <person name="Youssef N.H."/>
            <person name="Yadav A."/>
            <person name="Elshahed M.S."/>
        </authorList>
    </citation>
    <scope>NUCLEOTIDE SEQUENCE [LARGE SCALE GENOMIC DNA]</scope>
    <source>
        <strain evidence="4">ARYD3</strain>
    </source>
</reference>
<dbReference type="EMBL" id="VSIX01000040">
    <property type="protein sequence ID" value="TYB31307.1"/>
    <property type="molecule type" value="Genomic_DNA"/>
</dbReference>
<dbReference type="InterPro" id="IPR014731">
    <property type="entry name" value="ETF_asu_C"/>
</dbReference>
<sequence length="329" mass="36971">MKRTGSVMVFVEQQEGKINDVSFELLSKASKLAEDLDEKVSAFIIGDRVEHLLDEISEYGADKIYYCEDEELKYYKTKPYFKVGKKIIRKENPQIILYGATKIGRDLAPRLASYLYTGLTADCTELKIGEENMLYQIRPAFGGNIRATIISPDYLPQMATVREGVMQKKKNKKDSEKIKVDVKLEESEVNDVRIIDRSKKVKKINLKDKEIIISGGMGLGSKEGFDMIFEFADMLNAEVGATRAAVDAGFVEKERQIGQTGTTVRPKLYFAIGISGAIQHRAGMEDSFKIVAVNTDPDAPIFDVADYKIVGDYKEVVPNLMNAYEDLKK</sequence>
<dbReference type="InterPro" id="IPR033947">
    <property type="entry name" value="ETF_alpha_N"/>
</dbReference>
<feature type="binding site" evidence="2">
    <location>
        <begin position="242"/>
        <end position="243"/>
    </location>
    <ligand>
        <name>FAD</name>
        <dbReference type="ChEBI" id="CHEBI:57692"/>
    </ligand>
</feature>
<accession>A0A5D0MC34</accession>
<comment type="cofactor">
    <cofactor evidence="2">
        <name>FAD</name>
        <dbReference type="ChEBI" id="CHEBI:57692"/>
    </cofactor>
    <text evidence="2">Binds 1 FAD per dimer.</text>
</comment>
<dbReference type="Proteomes" id="UP000324143">
    <property type="component" value="Unassembled WGS sequence"/>
</dbReference>
<gene>
    <name evidence="4" type="ORF">FXF47_04675</name>
</gene>
<organism evidence="4 5">
    <name type="scientific">Candidatus Mcinerneyibacterium aminivorans</name>
    <dbReference type="NCBI Taxonomy" id="2703815"/>
    <lineage>
        <taxon>Bacteria</taxon>
        <taxon>Candidatus Macinerneyibacteriota</taxon>
        <taxon>Candidatus Mcinerneyibacteria</taxon>
        <taxon>Candidatus Mcinerneyibacteriales</taxon>
        <taxon>Candidatus Mcinerneyibacteriaceae</taxon>
        <taxon>Candidatus Mcinerneyibacterium</taxon>
    </lineage>
</organism>
<comment type="caution">
    <text evidence="4">The sequence shown here is derived from an EMBL/GenBank/DDBJ whole genome shotgun (WGS) entry which is preliminary data.</text>
</comment>
<dbReference type="Gene3D" id="3.40.50.1220">
    <property type="entry name" value="TPP-binding domain"/>
    <property type="match status" value="1"/>
</dbReference>
<evidence type="ECO:0000313" key="5">
    <source>
        <dbReference type="Proteomes" id="UP000324143"/>
    </source>
</evidence>
<keyword evidence="2" id="KW-0274">FAD</keyword>
<dbReference type="InterPro" id="IPR029035">
    <property type="entry name" value="DHS-like_NAD/FAD-binding_dom"/>
</dbReference>
<protein>
    <submittedName>
        <fullName evidence="4">Electron transfer flavoprotein subunit alpha/FixB family protein</fullName>
    </submittedName>
</protein>
<feature type="domain" description="Electron transfer flavoprotein alpha/beta-subunit N-terminal" evidence="3">
    <location>
        <begin position="7"/>
        <end position="192"/>
    </location>
</feature>
<keyword evidence="5" id="KW-1185">Reference proteome</keyword>
<dbReference type="SUPFAM" id="SSF52467">
    <property type="entry name" value="DHS-like NAD/FAD-binding domain"/>
    <property type="match status" value="1"/>
</dbReference>
<name>A0A5D0MC34_9BACT</name>
<comment type="similarity">
    <text evidence="1">Belongs to the ETF alpha-subunit/FixB family.</text>
</comment>
<dbReference type="PANTHER" id="PTHR43153:SF1">
    <property type="entry name" value="ELECTRON TRANSFER FLAVOPROTEIN SUBUNIT ALPHA, MITOCHONDRIAL"/>
    <property type="match status" value="1"/>
</dbReference>
<dbReference type="InterPro" id="IPR014729">
    <property type="entry name" value="Rossmann-like_a/b/a_fold"/>
</dbReference>
<dbReference type="AlphaFoldDB" id="A0A5D0MC34"/>
<evidence type="ECO:0000313" key="4">
    <source>
        <dbReference type="EMBL" id="TYB31307.1"/>
    </source>
</evidence>
<feature type="binding site" evidence="2">
    <location>
        <begin position="256"/>
        <end position="260"/>
    </location>
    <ligand>
        <name>FAD</name>
        <dbReference type="ChEBI" id="CHEBI:57692"/>
    </ligand>
</feature>
<dbReference type="InterPro" id="IPR001308">
    <property type="entry name" value="ETF_a/FixB"/>
</dbReference>
<dbReference type="SMART" id="SM00893">
    <property type="entry name" value="ETF"/>
    <property type="match status" value="1"/>
</dbReference>
<dbReference type="Gene3D" id="3.40.50.620">
    <property type="entry name" value="HUPs"/>
    <property type="match status" value="1"/>
</dbReference>
<dbReference type="Pfam" id="PF01012">
    <property type="entry name" value="ETF"/>
    <property type="match status" value="1"/>
</dbReference>
<evidence type="ECO:0000259" key="3">
    <source>
        <dbReference type="SMART" id="SM00893"/>
    </source>
</evidence>
<dbReference type="CDD" id="cd01715">
    <property type="entry name" value="ETF_alpha"/>
    <property type="match status" value="1"/>
</dbReference>
<feature type="binding site" evidence="2">
    <location>
        <position position="294"/>
    </location>
    <ligand>
        <name>FAD</name>
        <dbReference type="ChEBI" id="CHEBI:57692"/>
    </ligand>
</feature>
<dbReference type="InterPro" id="IPR014730">
    <property type="entry name" value="ETF_a/b_N"/>
</dbReference>